<dbReference type="KEGG" id="mcob:NCTC10184_00317"/>
<comment type="function">
    <text evidence="2">Might take part in the signal recognition particle (SRP) pathway. This is inferred from the conservation of its genetic proximity to ftsY/ffh. May be a regulatory protein.</text>
</comment>
<evidence type="ECO:0000256" key="1">
    <source>
        <dbReference type="ARBA" id="ARBA00008720"/>
    </source>
</evidence>
<comment type="similarity">
    <text evidence="1">Belongs to the UPF0122 family.</text>
</comment>
<dbReference type="EMBL" id="LR215043">
    <property type="protein sequence ID" value="VEU78095.1"/>
    <property type="molecule type" value="Genomic_DNA"/>
</dbReference>
<dbReference type="Gene3D" id="1.10.10.10">
    <property type="entry name" value="Winged helix-like DNA-binding domain superfamily/Winged helix DNA-binding domain"/>
    <property type="match status" value="1"/>
</dbReference>
<dbReference type="RefSeq" id="WP_129622943.1">
    <property type="nucleotide sequence ID" value="NZ_LR215043.1"/>
</dbReference>
<accession>A0A449BA89</accession>
<keyword evidence="4" id="KW-1185">Reference proteome</keyword>
<sequence>MNNKNIQDVEVIEELIALYEKYGSLLTQTQKQAFHLRFFEDLSYQEIANVLVTTRSAAYDSVKKAIDKLEKINNKLKNNTL</sequence>
<name>A0A449BA89_9BACT</name>
<protein>
    <submittedName>
        <fullName evidence="3">Sigma-70 factor-like HTH protein</fullName>
    </submittedName>
</protein>
<dbReference type="SUPFAM" id="SSF88659">
    <property type="entry name" value="Sigma3 and sigma4 domains of RNA polymerase sigma factors"/>
    <property type="match status" value="1"/>
</dbReference>
<dbReference type="PANTHER" id="PTHR40083:SF1">
    <property type="entry name" value="UPF0122 PROTEIN YLXM"/>
    <property type="match status" value="1"/>
</dbReference>
<organism evidence="3 4">
    <name type="scientific">Mycoplasmopsis columbinasalis</name>
    <dbReference type="NCBI Taxonomy" id="114880"/>
    <lineage>
        <taxon>Bacteria</taxon>
        <taxon>Bacillati</taxon>
        <taxon>Mycoplasmatota</taxon>
        <taxon>Mycoplasmoidales</taxon>
        <taxon>Metamycoplasmataceae</taxon>
        <taxon>Mycoplasmopsis</taxon>
    </lineage>
</organism>
<dbReference type="InterPro" id="IPR007394">
    <property type="entry name" value="UPF0122"/>
</dbReference>
<dbReference type="InterPro" id="IPR036388">
    <property type="entry name" value="WH-like_DNA-bd_sf"/>
</dbReference>
<gene>
    <name evidence="3" type="ORF">NCTC10184_00317</name>
</gene>
<dbReference type="AlphaFoldDB" id="A0A449BA89"/>
<evidence type="ECO:0000313" key="4">
    <source>
        <dbReference type="Proteomes" id="UP000290876"/>
    </source>
</evidence>
<reference evidence="3 4" key="1">
    <citation type="submission" date="2019-01" db="EMBL/GenBank/DDBJ databases">
        <authorList>
            <consortium name="Pathogen Informatics"/>
        </authorList>
    </citation>
    <scope>NUCLEOTIDE SEQUENCE [LARGE SCALE GENOMIC DNA]</scope>
    <source>
        <strain evidence="3 4">NCTC10184</strain>
    </source>
</reference>
<evidence type="ECO:0000313" key="3">
    <source>
        <dbReference type="EMBL" id="VEU78095.1"/>
    </source>
</evidence>
<dbReference type="Pfam" id="PF04297">
    <property type="entry name" value="UPF0122"/>
    <property type="match status" value="1"/>
</dbReference>
<proteinExistence type="inferred from homology"/>
<dbReference type="OrthoDB" id="399219at2"/>
<dbReference type="InterPro" id="IPR013324">
    <property type="entry name" value="RNA_pol_sigma_r3/r4-like"/>
</dbReference>
<dbReference type="Proteomes" id="UP000290876">
    <property type="component" value="Chromosome"/>
</dbReference>
<dbReference type="PANTHER" id="PTHR40083">
    <property type="entry name" value="UPF0122 PROTEIN CBO2450/CLC_2298"/>
    <property type="match status" value="1"/>
</dbReference>
<evidence type="ECO:0000256" key="2">
    <source>
        <dbReference type="ARBA" id="ARBA00024764"/>
    </source>
</evidence>